<name>A0A1X6NWN4_PORUM</name>
<evidence type="ECO:0000313" key="3">
    <source>
        <dbReference type="Proteomes" id="UP000218209"/>
    </source>
</evidence>
<feature type="region of interest" description="Disordered" evidence="1">
    <location>
        <begin position="435"/>
        <end position="459"/>
    </location>
</feature>
<organism evidence="2 3">
    <name type="scientific">Porphyra umbilicalis</name>
    <name type="common">Purple laver</name>
    <name type="synonym">Red alga</name>
    <dbReference type="NCBI Taxonomy" id="2786"/>
    <lineage>
        <taxon>Eukaryota</taxon>
        <taxon>Rhodophyta</taxon>
        <taxon>Bangiophyceae</taxon>
        <taxon>Bangiales</taxon>
        <taxon>Bangiaceae</taxon>
        <taxon>Porphyra</taxon>
    </lineage>
</organism>
<proteinExistence type="predicted"/>
<evidence type="ECO:0000313" key="2">
    <source>
        <dbReference type="EMBL" id="OSX73024.1"/>
    </source>
</evidence>
<keyword evidence="3" id="KW-1185">Reference proteome</keyword>
<gene>
    <name evidence="2" type="ORF">BU14_0384s0011</name>
</gene>
<dbReference type="Proteomes" id="UP000218209">
    <property type="component" value="Unassembled WGS sequence"/>
</dbReference>
<protein>
    <submittedName>
        <fullName evidence="2">Uncharacterized protein</fullName>
    </submittedName>
</protein>
<feature type="region of interest" description="Disordered" evidence="1">
    <location>
        <begin position="293"/>
        <end position="373"/>
    </location>
</feature>
<feature type="compositionally biased region" description="Basic residues" evidence="1">
    <location>
        <begin position="293"/>
        <end position="306"/>
    </location>
</feature>
<evidence type="ECO:0000256" key="1">
    <source>
        <dbReference type="SAM" id="MobiDB-lite"/>
    </source>
</evidence>
<accession>A0A1X6NWN4</accession>
<feature type="compositionally biased region" description="Basic residues" evidence="1">
    <location>
        <begin position="327"/>
        <end position="352"/>
    </location>
</feature>
<sequence length="741" mass="79442">MPVPVRDTMTDRVRMAWIRTLRIYERQQQGTTGASDRHLGEANDSAAPHHQTWNCQRRSAPEAIAFEKNLAPYFNTHALMIGSNFGFISPKSLVSVDVVTRGGAVADPRAVSSPPAPREVWGRPNITTTRTGVQVTKEWPAANQNEPEQTRMSGLPGRRVGVNVIEPNKKSNRATKLESATPVQREGLCKNPMSAKVVGSLYGVDDDCPGDDSVCLLDSGFSTLRVCKRIVASDEQCGGANRKCTYGFEYNTTSLRTSTASTPCGEKGVRCYTDLQRSSAGFCGGRRRCRRAARRRGRRGGRRPPRRPVDDRRRAIASGTRGDRGGGGRHRPRRRYHHPYRRRLPAHRRHGCGGHGEHPAFDPYRRSDPPASLPDVPERALCLLLLPLRPPRPRDGRTAADAAAAGVARRRAVRGGHVGGDGGARRVWPLHVAPAVGDRNGGGSDGGGGGGDGAGGGGDGGALRPLPACWADTGRGAAGVVAVLVLMAADCHAFMAKDGVGGCCSSAVWPMGSLFVDRLAGGARHVTTALARRQRALAVTAGQPKRPHDAPSSTLDIRNMRQVAPQPYTTPTPPIGTCFCKKVHRVRERHSYAKFENVDQIVGNSEIVSLKTYGDCVADGTDDVPTLESVAERRQSLNQTALREALLLYGCHEKKTVRVGRHNSHPSLSHTAKTAGVPPAQGTFCVPRPGLTESWLALSLLDHSASGAGQGAPCHGQWPLAADRSLPGITCVIQLISAESL</sequence>
<dbReference type="EMBL" id="KV919024">
    <property type="protein sequence ID" value="OSX73024.1"/>
    <property type="molecule type" value="Genomic_DNA"/>
</dbReference>
<feature type="compositionally biased region" description="Basic and acidic residues" evidence="1">
    <location>
        <begin position="355"/>
        <end position="368"/>
    </location>
</feature>
<feature type="region of interest" description="Disordered" evidence="1">
    <location>
        <begin position="28"/>
        <end position="52"/>
    </location>
</feature>
<feature type="compositionally biased region" description="Gly residues" evidence="1">
    <location>
        <begin position="439"/>
        <end position="459"/>
    </location>
</feature>
<dbReference type="AlphaFoldDB" id="A0A1X6NWN4"/>
<reference evidence="2 3" key="1">
    <citation type="submission" date="2017-03" db="EMBL/GenBank/DDBJ databases">
        <title>WGS assembly of Porphyra umbilicalis.</title>
        <authorList>
            <person name="Brawley S.H."/>
            <person name="Blouin N.A."/>
            <person name="Ficko-Blean E."/>
            <person name="Wheeler G.L."/>
            <person name="Lohr M."/>
            <person name="Goodson H.V."/>
            <person name="Jenkins J.W."/>
            <person name="Blaby-Haas C.E."/>
            <person name="Helliwell K.E."/>
            <person name="Chan C."/>
            <person name="Marriage T."/>
            <person name="Bhattacharya D."/>
            <person name="Klein A.S."/>
            <person name="Badis Y."/>
            <person name="Brodie J."/>
            <person name="Cao Y."/>
            <person name="Collen J."/>
            <person name="Dittami S.M."/>
            <person name="Gachon C.M."/>
            <person name="Green B.R."/>
            <person name="Karpowicz S."/>
            <person name="Kim J.W."/>
            <person name="Kudahl U."/>
            <person name="Lin S."/>
            <person name="Michel G."/>
            <person name="Mittag M."/>
            <person name="Olson B.J."/>
            <person name="Pangilinan J."/>
            <person name="Peng Y."/>
            <person name="Qiu H."/>
            <person name="Shu S."/>
            <person name="Singer J.T."/>
            <person name="Smith A.G."/>
            <person name="Sprecher B.N."/>
            <person name="Wagner V."/>
            <person name="Wang W."/>
            <person name="Wang Z.-Y."/>
            <person name="Yan J."/>
            <person name="Yarish C."/>
            <person name="Zoeuner-Riek S."/>
            <person name="Zhuang Y."/>
            <person name="Zou Y."/>
            <person name="Lindquist E.A."/>
            <person name="Grimwood J."/>
            <person name="Barry K."/>
            <person name="Rokhsar D.S."/>
            <person name="Schmutz J."/>
            <person name="Stiller J.W."/>
            <person name="Grossman A.R."/>
            <person name="Prochnik S.E."/>
        </authorList>
    </citation>
    <scope>NUCLEOTIDE SEQUENCE [LARGE SCALE GENOMIC DNA]</scope>
    <source>
        <strain evidence="2">4086291</strain>
    </source>
</reference>